<evidence type="ECO:0000313" key="2">
    <source>
        <dbReference type="EMBL" id="MDV2887848.1"/>
    </source>
</evidence>
<accession>A0AAJ2NSR6</accession>
<proteinExistence type="predicted"/>
<dbReference type="GO" id="GO:0097367">
    <property type="term" value="F:carbohydrate derivative binding"/>
    <property type="evidence" value="ECO:0007669"/>
    <property type="project" value="InterPro"/>
</dbReference>
<evidence type="ECO:0000259" key="1">
    <source>
        <dbReference type="PROSITE" id="PS51464"/>
    </source>
</evidence>
<dbReference type="PANTHER" id="PTHR30514:SF1">
    <property type="entry name" value="HTH-TYPE TRANSCRIPTIONAL REGULATOR HEXR-RELATED"/>
    <property type="match status" value="1"/>
</dbReference>
<dbReference type="RefSeq" id="WP_323467982.1">
    <property type="nucleotide sequence ID" value="NZ_JAWJAY010000556.1"/>
</dbReference>
<reference evidence="2" key="1">
    <citation type="submission" date="2023-10" db="EMBL/GenBank/DDBJ databases">
        <title>Screening of Alkalihalophilus pseudofirmusBZ-TG-HK211 and Its Alleviation of Salt Stress on Rapeseed Growth.</title>
        <authorList>
            <person name="Zhao B."/>
            <person name="Guo T."/>
        </authorList>
    </citation>
    <scope>NUCLEOTIDE SEQUENCE</scope>
    <source>
        <strain evidence="2">BZ-TG-HK211</strain>
    </source>
</reference>
<dbReference type="EMBL" id="JAWJAY010000556">
    <property type="protein sequence ID" value="MDV2887848.1"/>
    <property type="molecule type" value="Genomic_DNA"/>
</dbReference>
<feature type="domain" description="SIS" evidence="1">
    <location>
        <begin position="1"/>
        <end position="91"/>
    </location>
</feature>
<dbReference type="GO" id="GO:0003700">
    <property type="term" value="F:DNA-binding transcription factor activity"/>
    <property type="evidence" value="ECO:0007669"/>
    <property type="project" value="InterPro"/>
</dbReference>
<dbReference type="InterPro" id="IPR046348">
    <property type="entry name" value="SIS_dom_sf"/>
</dbReference>
<dbReference type="InterPro" id="IPR001347">
    <property type="entry name" value="SIS_dom"/>
</dbReference>
<gene>
    <name evidence="2" type="ORF">RYX45_22020</name>
</gene>
<name>A0AAJ2NSR6_ALKPS</name>
<feature type="non-terminal residue" evidence="2">
    <location>
        <position position="1"/>
    </location>
</feature>
<feature type="non-terminal residue" evidence="2">
    <location>
        <position position="91"/>
    </location>
</feature>
<dbReference type="SUPFAM" id="SSF53697">
    <property type="entry name" value="SIS domain"/>
    <property type="match status" value="1"/>
</dbReference>
<organism evidence="2 3">
    <name type="scientific">Alkalihalophilus pseudofirmus</name>
    <name type="common">Bacillus pseudofirmus</name>
    <dbReference type="NCBI Taxonomy" id="79885"/>
    <lineage>
        <taxon>Bacteria</taxon>
        <taxon>Bacillati</taxon>
        <taxon>Bacillota</taxon>
        <taxon>Bacilli</taxon>
        <taxon>Bacillales</taxon>
        <taxon>Bacillaceae</taxon>
        <taxon>Alkalihalophilus</taxon>
    </lineage>
</organism>
<dbReference type="GO" id="GO:1901135">
    <property type="term" value="P:carbohydrate derivative metabolic process"/>
    <property type="evidence" value="ECO:0007669"/>
    <property type="project" value="InterPro"/>
</dbReference>
<dbReference type="GO" id="GO:0003677">
    <property type="term" value="F:DNA binding"/>
    <property type="evidence" value="ECO:0007669"/>
    <property type="project" value="InterPro"/>
</dbReference>
<dbReference type="InterPro" id="IPR035472">
    <property type="entry name" value="RpiR-like_SIS"/>
</dbReference>
<protein>
    <submittedName>
        <fullName evidence="2">SIS domain-containing protein</fullName>
    </submittedName>
</protein>
<dbReference type="InterPro" id="IPR047640">
    <property type="entry name" value="RpiR-like"/>
</dbReference>
<evidence type="ECO:0000313" key="3">
    <source>
        <dbReference type="Proteomes" id="UP001285636"/>
    </source>
</evidence>
<dbReference type="Gene3D" id="3.40.50.10490">
    <property type="entry name" value="Glucose-6-phosphate isomerase like protein, domain 1"/>
    <property type="match status" value="1"/>
</dbReference>
<dbReference type="AlphaFoldDB" id="A0AAJ2NSR6"/>
<dbReference type="Pfam" id="PF01380">
    <property type="entry name" value="SIS"/>
    <property type="match status" value="1"/>
</dbReference>
<dbReference type="Proteomes" id="UP001285636">
    <property type="component" value="Unassembled WGS sequence"/>
</dbReference>
<dbReference type="PROSITE" id="PS51464">
    <property type="entry name" value="SIS"/>
    <property type="match status" value="1"/>
</dbReference>
<sequence>MLSLIANLEEGDIFIVISTSGKTKDILEAIRFAKKFGAKIIAITSLEKSPLYNEADVKLCFPNFETDHRVGSIASRIAQLNIIDSLYLKTF</sequence>
<dbReference type="PANTHER" id="PTHR30514">
    <property type="entry name" value="GLUCOKINASE"/>
    <property type="match status" value="1"/>
</dbReference>
<comment type="caution">
    <text evidence="2">The sequence shown here is derived from an EMBL/GenBank/DDBJ whole genome shotgun (WGS) entry which is preliminary data.</text>
</comment>
<dbReference type="CDD" id="cd05013">
    <property type="entry name" value="SIS_RpiR"/>
    <property type="match status" value="1"/>
</dbReference>